<dbReference type="PATRIC" id="fig|35818.11.peg.148"/>
<dbReference type="Pfam" id="PF18812">
    <property type="entry name" value="PBECR3"/>
    <property type="match status" value="1"/>
</dbReference>
<sequence length="270" mass="29948">SGNITSTKPKDTQAEHRYFNEASPNIYQTNPHIGSGLVSGTLAGVERDENGNIIGFDPNKFALGFLGGAVGSKGVQVMAKKYAIMRKMNAKNNDKKLYDTLKLIDTSPKFGSKMNLIGLENLNSDVLAYALAKNKRVGINKLDENIAKGLGFKYPNDVRRTIQPDEIIHTLERHGLQSDLVKLSGQKPVTLEEIAKYQEYSDNADFKGKSLDKSNNQVLVSAKQVSDDFYVVIEQIRKKQNELSYKNMYFGKGKIDKKILGEITKLPASS</sequence>
<protein>
    <recommendedName>
        <fullName evidence="1">Phage-Barnase-EndoU-ColicinE5/D-RelE like nuclease 3 domain-containing protein</fullName>
    </recommendedName>
</protein>
<dbReference type="AlphaFoldDB" id="A0A0N0LSS5"/>
<dbReference type="Proteomes" id="UP000037997">
    <property type="component" value="Unassembled WGS sequence"/>
</dbReference>
<feature type="non-terminal residue" evidence="2">
    <location>
        <position position="1"/>
    </location>
</feature>
<comment type="caution">
    <text evidence="2">The sequence shown here is derived from an EMBL/GenBank/DDBJ whole genome shotgun (WGS) entry which is preliminary data.</text>
</comment>
<accession>A0A0N0LSS5</accession>
<evidence type="ECO:0000313" key="3">
    <source>
        <dbReference type="Proteomes" id="UP000037997"/>
    </source>
</evidence>
<organism evidence="2 3">
    <name type="scientific">Helicobacter pullorum</name>
    <dbReference type="NCBI Taxonomy" id="35818"/>
    <lineage>
        <taxon>Bacteria</taxon>
        <taxon>Pseudomonadati</taxon>
        <taxon>Campylobacterota</taxon>
        <taxon>Epsilonproteobacteria</taxon>
        <taxon>Campylobacterales</taxon>
        <taxon>Helicobacteraceae</taxon>
        <taxon>Helicobacter</taxon>
    </lineage>
</organism>
<proteinExistence type="predicted"/>
<feature type="domain" description="Phage-Barnase-EndoU-ColicinE5/D-RelE like nuclease 3" evidence="1">
    <location>
        <begin position="141"/>
        <end position="257"/>
    </location>
</feature>
<dbReference type="EMBL" id="JNOC01000118">
    <property type="protein sequence ID" value="KPH54177.1"/>
    <property type="molecule type" value="Genomic_DNA"/>
</dbReference>
<dbReference type="InterPro" id="IPR041301">
    <property type="entry name" value="PBECR3"/>
</dbReference>
<reference evidence="2 3" key="1">
    <citation type="submission" date="2014-06" db="EMBL/GenBank/DDBJ databases">
        <title>Helicobacter pullorum isolates in fresh chicken meat - phenotypic and genotypic features.</title>
        <authorList>
            <person name="Borges V."/>
            <person name="Santos A."/>
            <person name="Correia C.B."/>
            <person name="Saraiva M."/>
            <person name="Menard A."/>
            <person name="Vieira L."/>
            <person name="Sampaio D.A."/>
            <person name="Gomes J.P."/>
            <person name="Oleastro M."/>
        </authorList>
    </citation>
    <scope>NUCLEOTIDE SEQUENCE [LARGE SCALE GENOMIC DNA]</scope>
    <source>
        <strain evidence="2 3">229334/12</strain>
    </source>
</reference>
<name>A0A0N0LSS5_9HELI</name>
<gene>
    <name evidence="2" type="ORF">HPU229334_00755</name>
</gene>
<evidence type="ECO:0000259" key="1">
    <source>
        <dbReference type="Pfam" id="PF18812"/>
    </source>
</evidence>
<evidence type="ECO:0000313" key="2">
    <source>
        <dbReference type="EMBL" id="KPH54177.1"/>
    </source>
</evidence>